<dbReference type="GO" id="GO:0005886">
    <property type="term" value="C:plasma membrane"/>
    <property type="evidence" value="ECO:0007669"/>
    <property type="project" value="UniProtKB-SubCell"/>
</dbReference>
<name>A0A7V8FQT2_9BURK</name>
<comment type="similarity">
    <text evidence="2 24">Belongs to the bacterial diacylglycerol kinase family.</text>
</comment>
<protein>
    <recommendedName>
        <fullName evidence="4 24">Diacylglycerol kinase</fullName>
        <ecNumber evidence="3 24">2.7.1.107</ecNumber>
    </recommendedName>
</protein>
<dbReference type="PANTHER" id="PTHR34299:SF1">
    <property type="entry name" value="DIACYLGLYCEROL KINASE"/>
    <property type="match status" value="1"/>
</dbReference>
<dbReference type="EMBL" id="WNDQ01000009">
    <property type="protein sequence ID" value="KAF1022740.1"/>
    <property type="molecule type" value="Genomic_DNA"/>
</dbReference>
<dbReference type="Gene3D" id="1.10.287.3610">
    <property type="match status" value="1"/>
</dbReference>
<feature type="binding site" evidence="22">
    <location>
        <position position="15"/>
    </location>
    <ligand>
        <name>ATP</name>
        <dbReference type="ChEBI" id="CHEBI:30616"/>
    </ligand>
</feature>
<keyword evidence="15 24" id="KW-1133">Transmembrane helix</keyword>
<evidence type="ECO:0000256" key="19">
    <source>
        <dbReference type="ARBA" id="ARBA00023264"/>
    </source>
</evidence>
<feature type="binding site" evidence="21">
    <location>
        <position position="15"/>
    </location>
    <ligand>
        <name>substrate</name>
    </ligand>
</feature>
<evidence type="ECO:0000256" key="10">
    <source>
        <dbReference type="ARBA" id="ARBA00022723"/>
    </source>
</evidence>
<dbReference type="PANTHER" id="PTHR34299">
    <property type="entry name" value="DIACYLGLYCEROL KINASE"/>
    <property type="match status" value="1"/>
</dbReference>
<keyword evidence="9 24" id="KW-0812">Transmembrane</keyword>
<dbReference type="InterPro" id="IPR000829">
    <property type="entry name" value="DAGK"/>
</dbReference>
<organism evidence="25 26">
    <name type="scientific">Paracidovorax wautersii</name>
    <dbReference type="NCBI Taxonomy" id="1177982"/>
    <lineage>
        <taxon>Bacteria</taxon>
        <taxon>Pseudomonadati</taxon>
        <taxon>Pseudomonadota</taxon>
        <taxon>Betaproteobacteria</taxon>
        <taxon>Burkholderiales</taxon>
        <taxon>Comamonadaceae</taxon>
        <taxon>Paracidovorax</taxon>
    </lineage>
</organism>
<dbReference type="AlphaFoldDB" id="A0A7V8FQT2"/>
<comment type="cofactor">
    <cofactor evidence="23">
        <name>Mg(2+)</name>
        <dbReference type="ChEBI" id="CHEBI:18420"/>
    </cofactor>
    <text evidence="23">Mn(2+), Zn(2+), Cd(2+) and Co(2+) support activity to lesser extents.</text>
</comment>
<evidence type="ECO:0000256" key="12">
    <source>
        <dbReference type="ARBA" id="ARBA00022777"/>
    </source>
</evidence>
<keyword evidence="14 23" id="KW-0460">Magnesium</keyword>
<evidence type="ECO:0000313" key="25">
    <source>
        <dbReference type="EMBL" id="KAF1022740.1"/>
    </source>
</evidence>
<keyword evidence="12 24" id="KW-0418">Kinase</keyword>
<comment type="caution">
    <text evidence="24">Lacks conserved residue(s) required for the propagation of feature annotation.</text>
</comment>
<evidence type="ECO:0000256" key="4">
    <source>
        <dbReference type="ARBA" id="ARBA00017575"/>
    </source>
</evidence>
<evidence type="ECO:0000256" key="23">
    <source>
        <dbReference type="PIRSR" id="PIRSR600829-4"/>
    </source>
</evidence>
<keyword evidence="7 24" id="KW-0997">Cell inner membrane</keyword>
<dbReference type="Proteomes" id="UP000461670">
    <property type="component" value="Unassembled WGS sequence"/>
</dbReference>
<evidence type="ECO:0000256" key="21">
    <source>
        <dbReference type="PIRSR" id="PIRSR600829-2"/>
    </source>
</evidence>
<evidence type="ECO:0000256" key="9">
    <source>
        <dbReference type="ARBA" id="ARBA00022692"/>
    </source>
</evidence>
<keyword evidence="19 24" id="KW-1208">Phospholipid metabolism</keyword>
<keyword evidence="16 24" id="KW-0443">Lipid metabolism</keyword>
<feature type="binding site" evidence="21">
    <location>
        <position position="103"/>
    </location>
    <ligand>
        <name>substrate</name>
    </ligand>
</feature>
<dbReference type="InterPro" id="IPR033718">
    <property type="entry name" value="DAGK_prok"/>
</dbReference>
<dbReference type="CDD" id="cd14264">
    <property type="entry name" value="DAGK_IM"/>
    <property type="match status" value="1"/>
</dbReference>
<keyword evidence="10 23" id="KW-0479">Metal-binding</keyword>
<keyword evidence="18" id="KW-0594">Phospholipid biosynthesis</keyword>
<evidence type="ECO:0000313" key="26">
    <source>
        <dbReference type="Proteomes" id="UP000461670"/>
    </source>
</evidence>
<comment type="caution">
    <text evidence="25">The sequence shown here is derived from an EMBL/GenBank/DDBJ whole genome shotgun (WGS) entry which is preliminary data.</text>
</comment>
<feature type="binding site" evidence="22">
    <location>
        <position position="81"/>
    </location>
    <ligand>
        <name>ATP</name>
        <dbReference type="ChEBI" id="CHEBI:30616"/>
    </ligand>
</feature>
<keyword evidence="13 22" id="KW-0067">ATP-binding</keyword>
<accession>A0A7V8FQT2</accession>
<evidence type="ECO:0000256" key="1">
    <source>
        <dbReference type="ARBA" id="ARBA00004429"/>
    </source>
</evidence>
<comment type="catalytic activity">
    <reaction evidence="24">
        <text>a 1,2-diacyl-sn-glycerol + ATP = a 1,2-diacyl-sn-glycero-3-phosphate + ADP + H(+)</text>
        <dbReference type="Rhea" id="RHEA:10272"/>
        <dbReference type="ChEBI" id="CHEBI:15378"/>
        <dbReference type="ChEBI" id="CHEBI:17815"/>
        <dbReference type="ChEBI" id="CHEBI:30616"/>
        <dbReference type="ChEBI" id="CHEBI:58608"/>
        <dbReference type="ChEBI" id="CHEBI:456216"/>
        <dbReference type="EC" id="2.7.1.107"/>
    </reaction>
</comment>
<evidence type="ECO:0000256" key="17">
    <source>
        <dbReference type="ARBA" id="ARBA00023136"/>
    </source>
</evidence>
<evidence type="ECO:0000256" key="6">
    <source>
        <dbReference type="ARBA" id="ARBA00022516"/>
    </source>
</evidence>
<keyword evidence="5" id="KW-1003">Cell membrane</keyword>
<keyword evidence="6" id="KW-0444">Lipid biosynthesis</keyword>
<evidence type="ECO:0000256" key="24">
    <source>
        <dbReference type="RuleBase" id="RU363065"/>
    </source>
</evidence>
<evidence type="ECO:0000256" key="22">
    <source>
        <dbReference type="PIRSR" id="PIRSR600829-3"/>
    </source>
</evidence>
<feature type="binding site" evidence="22">
    <location>
        <position position="33"/>
    </location>
    <ligand>
        <name>ATP</name>
        <dbReference type="ChEBI" id="CHEBI:30616"/>
    </ligand>
</feature>
<comment type="function">
    <text evidence="24">Catalyzes the ATP-dependent phosphorylation of sn-l,2-diacylglycerol (DAG) to phosphatidic acid. Involved in the recycling of diacylglycerol produced as a by-product during membrane-derived oligosaccharide (MDO) biosynthesis.</text>
</comment>
<dbReference type="GO" id="GO:0006654">
    <property type="term" value="P:phosphatidic acid biosynthetic process"/>
    <property type="evidence" value="ECO:0007669"/>
    <property type="project" value="InterPro"/>
</dbReference>
<feature type="binding site" evidence="21">
    <location>
        <position position="74"/>
    </location>
    <ligand>
        <name>substrate</name>
    </ligand>
</feature>
<feature type="binding site" evidence="23">
    <location>
        <position position="81"/>
    </location>
    <ligand>
        <name>a divalent metal cation</name>
        <dbReference type="ChEBI" id="CHEBI:60240"/>
    </ligand>
</feature>
<dbReference type="GO" id="GO:0005524">
    <property type="term" value="F:ATP binding"/>
    <property type="evidence" value="ECO:0007669"/>
    <property type="project" value="UniProtKB-KW"/>
</dbReference>
<feature type="active site" description="Proton acceptor" evidence="20">
    <location>
        <position position="74"/>
    </location>
</feature>
<feature type="transmembrane region" description="Helical" evidence="24">
    <location>
        <begin position="60"/>
        <end position="80"/>
    </location>
</feature>
<evidence type="ECO:0000256" key="3">
    <source>
        <dbReference type="ARBA" id="ARBA00012133"/>
    </source>
</evidence>
<evidence type="ECO:0000256" key="13">
    <source>
        <dbReference type="ARBA" id="ARBA00022840"/>
    </source>
</evidence>
<keyword evidence="17 24" id="KW-0472">Membrane</keyword>
<dbReference type="GO" id="GO:0004143">
    <property type="term" value="F:ATP-dependent diacylglycerol kinase activity"/>
    <property type="evidence" value="ECO:0007669"/>
    <property type="project" value="UniProtKB-EC"/>
</dbReference>
<keyword evidence="8 24" id="KW-0808">Transferase</keyword>
<dbReference type="PROSITE" id="PS01069">
    <property type="entry name" value="DAGK_PROKAR"/>
    <property type="match status" value="1"/>
</dbReference>
<evidence type="ECO:0000256" key="14">
    <source>
        <dbReference type="ARBA" id="ARBA00022842"/>
    </source>
</evidence>
<feature type="binding site" evidence="22">
    <location>
        <begin position="99"/>
        <end position="100"/>
    </location>
    <ligand>
        <name>ATP</name>
        <dbReference type="ChEBI" id="CHEBI:30616"/>
    </ligand>
</feature>
<dbReference type="EC" id="2.7.1.107" evidence="3 24"/>
<proteinExistence type="inferred from homology"/>
<evidence type="ECO:0000256" key="15">
    <source>
        <dbReference type="ARBA" id="ARBA00022989"/>
    </source>
</evidence>
<evidence type="ECO:0000256" key="8">
    <source>
        <dbReference type="ARBA" id="ARBA00022679"/>
    </source>
</evidence>
<evidence type="ECO:0000256" key="7">
    <source>
        <dbReference type="ARBA" id="ARBA00022519"/>
    </source>
</evidence>
<gene>
    <name evidence="25" type="primary">dgkA</name>
    <name evidence="25" type="ORF">GAK30_00897</name>
</gene>
<keyword evidence="11 22" id="KW-0547">Nucleotide-binding</keyword>
<dbReference type="Pfam" id="PF01219">
    <property type="entry name" value="DAGK_prokar"/>
    <property type="match status" value="1"/>
</dbReference>
<feature type="binding site" evidence="23">
    <location>
        <position position="33"/>
    </location>
    <ligand>
        <name>a divalent metal cation</name>
        <dbReference type="ChEBI" id="CHEBI:60240"/>
    </ligand>
</feature>
<evidence type="ECO:0000256" key="2">
    <source>
        <dbReference type="ARBA" id="ARBA00005967"/>
    </source>
</evidence>
<feature type="binding site" evidence="22">
    <location>
        <position position="22"/>
    </location>
    <ligand>
        <name>ATP</name>
        <dbReference type="ChEBI" id="CHEBI:30616"/>
    </ligand>
</feature>
<sequence length="127" mass="13796">MTFVNKQKQRKGLSRLWHAAGYSVHGLKAGWTEAAFRLEAVVALVLTPVAFWIARNWAEVALLLGSLVLVLVIELLNSAIETVVDRVGPEWHLLSKKAKDLGSAATLLAMLLSGGIWLAALYHALLG</sequence>
<comment type="subcellular location">
    <subcellularLocation>
        <location evidence="1 24">Cell inner membrane</location>
        <topology evidence="1 24">Multi-pass membrane protein</topology>
    </subcellularLocation>
</comment>
<reference evidence="26" key="1">
    <citation type="journal article" date="2020" name="MBio">
        <title>Horizontal gene transfer to a defensive symbiont with a reduced genome amongst a multipartite beetle microbiome.</title>
        <authorList>
            <person name="Waterworth S.C."/>
            <person name="Florez L.V."/>
            <person name="Rees E.R."/>
            <person name="Hertweck C."/>
            <person name="Kaltenpoth M."/>
            <person name="Kwan J.C."/>
        </authorList>
    </citation>
    <scope>NUCLEOTIDE SEQUENCE [LARGE SCALE GENOMIC DNA]</scope>
</reference>
<evidence type="ECO:0000256" key="18">
    <source>
        <dbReference type="ARBA" id="ARBA00023209"/>
    </source>
</evidence>
<evidence type="ECO:0000256" key="20">
    <source>
        <dbReference type="PIRSR" id="PIRSR600829-1"/>
    </source>
</evidence>
<dbReference type="InterPro" id="IPR036945">
    <property type="entry name" value="DAGK_sf"/>
</dbReference>
<evidence type="ECO:0000256" key="5">
    <source>
        <dbReference type="ARBA" id="ARBA00022475"/>
    </source>
</evidence>
<feature type="binding site" evidence="21">
    <location>
        <begin position="35"/>
        <end position="39"/>
    </location>
    <ligand>
        <name>substrate</name>
    </ligand>
</feature>
<evidence type="ECO:0000256" key="11">
    <source>
        <dbReference type="ARBA" id="ARBA00022741"/>
    </source>
</evidence>
<dbReference type="GO" id="GO:0046872">
    <property type="term" value="F:metal ion binding"/>
    <property type="evidence" value="ECO:0007669"/>
    <property type="project" value="UniProtKB-KW"/>
</dbReference>
<evidence type="ECO:0000256" key="16">
    <source>
        <dbReference type="ARBA" id="ARBA00023098"/>
    </source>
</evidence>
<feature type="binding site" evidence="22">
    <location>
        <begin position="90"/>
        <end position="92"/>
    </location>
    <ligand>
        <name>ATP</name>
        <dbReference type="ChEBI" id="CHEBI:30616"/>
    </ligand>
</feature>
<feature type="transmembrane region" description="Helical" evidence="24">
    <location>
        <begin position="101"/>
        <end position="125"/>
    </location>
</feature>